<proteinExistence type="predicted"/>
<dbReference type="OrthoDB" id="9816036at2"/>
<accession>R3WAV2</accession>
<dbReference type="Proteomes" id="UP000013840">
    <property type="component" value="Unassembled WGS sequence"/>
</dbReference>
<protein>
    <recommendedName>
        <fullName evidence="1">FRG domain-containing protein</fullName>
    </recommendedName>
</protein>
<keyword evidence="3" id="KW-1185">Reference proteome</keyword>
<dbReference type="Pfam" id="PF08867">
    <property type="entry name" value="FRG"/>
    <property type="match status" value="1"/>
</dbReference>
<comment type="caution">
    <text evidence="2">The sequence shown here is derived from an EMBL/GenBank/DDBJ whole genome shotgun (WGS) entry which is preliminary data.</text>
</comment>
<dbReference type="RefSeq" id="WP_010772227.1">
    <property type="nucleotide sequence ID" value="NZ_KB946334.1"/>
</dbReference>
<name>R3WAV2_9ENTE</name>
<reference evidence="2 3" key="1">
    <citation type="submission" date="2013-02" db="EMBL/GenBank/DDBJ databases">
        <title>The Genome Sequence of Enterococcus caccae BAA-1240.</title>
        <authorList>
            <consortium name="The Broad Institute Genome Sequencing Platform"/>
            <consortium name="The Broad Institute Genome Sequencing Center for Infectious Disease"/>
            <person name="Earl A.M."/>
            <person name="Gilmore M.S."/>
            <person name="Lebreton F."/>
            <person name="Walker B."/>
            <person name="Young S.K."/>
            <person name="Zeng Q."/>
            <person name="Gargeya S."/>
            <person name="Fitzgerald M."/>
            <person name="Haas B."/>
            <person name="Abouelleil A."/>
            <person name="Alvarado L."/>
            <person name="Arachchi H.M."/>
            <person name="Berlin A.M."/>
            <person name="Chapman S.B."/>
            <person name="Dewar J."/>
            <person name="Goldberg J."/>
            <person name="Griggs A."/>
            <person name="Gujja S."/>
            <person name="Hansen M."/>
            <person name="Howarth C."/>
            <person name="Imamovic A."/>
            <person name="Larimer J."/>
            <person name="McCowan C."/>
            <person name="Murphy C."/>
            <person name="Neiman D."/>
            <person name="Pearson M."/>
            <person name="Priest M."/>
            <person name="Roberts A."/>
            <person name="Saif S."/>
            <person name="Shea T."/>
            <person name="Sisk P."/>
            <person name="Sykes S."/>
            <person name="Wortman J."/>
            <person name="Nusbaum C."/>
            <person name="Birren B."/>
        </authorList>
    </citation>
    <scope>NUCLEOTIDE SEQUENCE [LARGE SCALE GENOMIC DNA]</scope>
    <source>
        <strain evidence="2 3">ATCC BAA-1240</strain>
    </source>
</reference>
<evidence type="ECO:0000313" key="3">
    <source>
        <dbReference type="Proteomes" id="UP000013840"/>
    </source>
</evidence>
<dbReference type="EMBL" id="AJAU01000019">
    <property type="protein sequence ID" value="EOL44577.1"/>
    <property type="molecule type" value="Genomic_DNA"/>
</dbReference>
<feature type="domain" description="FRG" evidence="1">
    <location>
        <begin position="31"/>
        <end position="126"/>
    </location>
</feature>
<sequence length="280" mass="32498">MGKIEVIEIKNWTEFTNEVFRDCYDKRIDRDRSSYVFRGATSSNYGLEPSLNVKCGHELSLEESLIRNFKKYASLEIRDKNNIWEILTLAQHHGLPTRLLDWTFSPYVAAHFATENVLSDENGAVWCINIEECRDHMPQKLKAALQKEGGFTFGIDFLNEQMIQSGTVEERLMETQEDESSPYVLFLEPPSIDSRIVNQYALFSVMSARSETLSDWIEKEEIDIVAKKIIIPPQAKKEIRDKLDQININERVIYPGLDGLCQWLVRHYMDSGKMYSTKKK</sequence>
<evidence type="ECO:0000313" key="2">
    <source>
        <dbReference type="EMBL" id="EOL44577.1"/>
    </source>
</evidence>
<dbReference type="SMART" id="SM00901">
    <property type="entry name" value="FRG"/>
    <property type="match status" value="1"/>
</dbReference>
<evidence type="ECO:0000259" key="1">
    <source>
        <dbReference type="SMART" id="SM00901"/>
    </source>
</evidence>
<dbReference type="PATRIC" id="fig|1158612.3.peg.2096"/>
<dbReference type="AlphaFoldDB" id="R3WAV2"/>
<dbReference type="STRING" id="317735.RU98_GL000811"/>
<dbReference type="InterPro" id="IPR014966">
    <property type="entry name" value="FRG-dom"/>
</dbReference>
<gene>
    <name evidence="2" type="ORF">UC7_02120</name>
</gene>
<dbReference type="eggNOG" id="COG4127">
    <property type="taxonomic scope" value="Bacteria"/>
</dbReference>
<organism evidence="2 3">
    <name type="scientific">Enterococcus caccae ATCC BAA-1240</name>
    <dbReference type="NCBI Taxonomy" id="1158612"/>
    <lineage>
        <taxon>Bacteria</taxon>
        <taxon>Bacillati</taxon>
        <taxon>Bacillota</taxon>
        <taxon>Bacilli</taxon>
        <taxon>Lactobacillales</taxon>
        <taxon>Enterococcaceae</taxon>
        <taxon>Enterococcus</taxon>
    </lineage>
</organism>